<dbReference type="OrthoDB" id="2594921at2759"/>
<evidence type="ECO:0000313" key="3">
    <source>
        <dbReference type="Proteomes" id="UP000053611"/>
    </source>
</evidence>
<dbReference type="Proteomes" id="UP000053611">
    <property type="component" value="Unassembled WGS sequence"/>
</dbReference>
<reference evidence="2 3" key="1">
    <citation type="submission" date="2015-03" db="EMBL/GenBank/DDBJ databases">
        <title>Genomics and transcriptomics of the oil-accumulating basidiomycete yeast T. oleaginosus allow insights into substrate utilization and the diverse evolutionary trajectories of mating systems in fungi.</title>
        <authorList>
            <consortium name="DOE Joint Genome Institute"/>
            <person name="Kourist R."/>
            <person name="Kracht O."/>
            <person name="Bracharz F."/>
            <person name="Lipzen A."/>
            <person name="Nolan M."/>
            <person name="Ohm R."/>
            <person name="Grigoriev I."/>
            <person name="Sun S."/>
            <person name="Heitman J."/>
            <person name="Bruck T."/>
            <person name="Nowrousian M."/>
        </authorList>
    </citation>
    <scope>NUCLEOTIDE SEQUENCE [LARGE SCALE GENOMIC DNA]</scope>
    <source>
        <strain evidence="2 3">IBC0246</strain>
    </source>
</reference>
<dbReference type="AlphaFoldDB" id="A0A0J0XI84"/>
<proteinExistence type="predicted"/>
<evidence type="ECO:0000313" key="2">
    <source>
        <dbReference type="EMBL" id="KLT40722.1"/>
    </source>
</evidence>
<accession>A0A0J0XI84</accession>
<dbReference type="RefSeq" id="XP_018277213.1">
    <property type="nucleotide sequence ID" value="XM_018419543.1"/>
</dbReference>
<dbReference type="EMBL" id="KQ087230">
    <property type="protein sequence ID" value="KLT40722.1"/>
    <property type="molecule type" value="Genomic_DNA"/>
</dbReference>
<sequence length="169" mass="17345">MFVFNYFVVPLLFAAQCLAAPATSNEDTPCLSACGKWSEVVEQCYQVFTITPHTIDDVLSNGFLACLCSGRNKVGGEYGNATMVQVAGVCQSCSTTPNTIKGDLSTFLGLCAIQASNGTAANASSYAPLGYKTGKDANPDLAKGAAGMNSPALVLGAMAVLLTSALAVL</sequence>
<dbReference type="GeneID" id="28980146"/>
<organism evidence="2 3">
    <name type="scientific">Cutaneotrichosporon oleaginosum</name>
    <dbReference type="NCBI Taxonomy" id="879819"/>
    <lineage>
        <taxon>Eukaryota</taxon>
        <taxon>Fungi</taxon>
        <taxon>Dikarya</taxon>
        <taxon>Basidiomycota</taxon>
        <taxon>Agaricomycotina</taxon>
        <taxon>Tremellomycetes</taxon>
        <taxon>Trichosporonales</taxon>
        <taxon>Trichosporonaceae</taxon>
        <taxon>Cutaneotrichosporon</taxon>
    </lineage>
</organism>
<feature type="signal peptide" evidence="1">
    <location>
        <begin position="1"/>
        <end position="19"/>
    </location>
</feature>
<keyword evidence="1" id="KW-0732">Signal</keyword>
<protein>
    <recommendedName>
        <fullName evidence="4">Killer toxin Kp4 domain-containing protein</fullName>
    </recommendedName>
</protein>
<evidence type="ECO:0008006" key="4">
    <source>
        <dbReference type="Google" id="ProtNLM"/>
    </source>
</evidence>
<keyword evidence="3" id="KW-1185">Reference proteome</keyword>
<evidence type="ECO:0000256" key="1">
    <source>
        <dbReference type="SAM" id="SignalP"/>
    </source>
</evidence>
<name>A0A0J0XI84_9TREE</name>
<feature type="chain" id="PRO_5005245337" description="Killer toxin Kp4 domain-containing protein" evidence="1">
    <location>
        <begin position="20"/>
        <end position="169"/>
    </location>
</feature>
<gene>
    <name evidence="2" type="ORF">CC85DRAFT_144336</name>
</gene>